<dbReference type="Pfam" id="PF09766">
    <property type="entry name" value="FmiP_Thoc5"/>
    <property type="match status" value="1"/>
</dbReference>
<gene>
    <name evidence="5" type="ORF">LITE_LOCUS48713</name>
</gene>
<name>A0AAV0RKX6_9ROSI</name>
<feature type="region of interest" description="Disordered" evidence="4">
    <location>
        <begin position="277"/>
        <end position="322"/>
    </location>
</feature>
<evidence type="ECO:0000256" key="2">
    <source>
        <dbReference type="ARBA" id="ARBA00008044"/>
    </source>
</evidence>
<comment type="subcellular location">
    <subcellularLocation>
        <location evidence="1">Nucleus</location>
    </subcellularLocation>
</comment>
<dbReference type="GO" id="GO:0000445">
    <property type="term" value="C:THO complex part of transcription export complex"/>
    <property type="evidence" value="ECO:0007669"/>
    <property type="project" value="TreeGrafter"/>
</dbReference>
<dbReference type="AlphaFoldDB" id="A0AAV0RKX6"/>
<keyword evidence="6" id="KW-1185">Reference proteome</keyword>
<comment type="caution">
    <text evidence="5">The sequence shown here is derived from an EMBL/GenBank/DDBJ whole genome shotgun (WGS) entry which is preliminary data.</text>
</comment>
<evidence type="ECO:0000256" key="4">
    <source>
        <dbReference type="SAM" id="MobiDB-lite"/>
    </source>
</evidence>
<sequence>MMEDGEIVEAVAMDEDSQLLKNGKSAYDRLRESKALVEEIVSQILSVKKDGNSKSQLRELVTQTFLHFITLRQANRSILLHEDRAKTETEKAKAPVDFTTLQLHNLMYEKGHYVKAIKACKDFKSKYPDIELVPEEDFFRDAPEDIKSSVLSSDGSHNLMLKRLNYELHQRKELCKLREKLELQKKSLAEMIANRKKFLSSLPSHLKSLKKASLPVQNQLGVLHTKKLKQHSSAELLPPPLYVIYSQLVAQKEAFGEEIDLEIVGSLKDAQTFARQQANKENSASANVETLRIEDDVPDDEDDAQRRRKRPKRAPSKENPDLAGVHQVHPLKLILHILDDEASDPKSAKLITLKFEYLLKLNVVCVGVEGSHEGTENSILCNLFPDDTGHELPHQGSISYQRLHRYLVVLKIQVAKRLKLMLYLGYRYIDSRIGLRQLSKEYALGKGLSWLLLWNSLFIVAYREQLGSLMKLKWPPLNCESVPWALHSSLCSLDGWSSIGTPPSHPSLHTEQVEESMNIDTDGRTGTSKGGLEGVREDGELPSLLQAGSAMANDMKQLTSTSKVSSSAEQSRQLTLISKTVISPFSKGKSHSFKKYDEDLDPTLDFDSDHDELATNEQDNEDMASIQRLELSLDSWVDFGAKEYSLVLARELSEGRNVKLEAKIKISMEYPLRPPLFCVSLLISEGSQDEGDNRSRSYNELRAIEAEVNLNILKLVPSDEENNILAHQVRCLAMLFDYLMDDEASSPGEKNTHVVDVGLSKPVRGMILARSYRGRDRRKMISWKDMDSTSGNL</sequence>
<evidence type="ECO:0000313" key="5">
    <source>
        <dbReference type="EMBL" id="CAI0558278.1"/>
    </source>
</evidence>
<feature type="region of interest" description="Disordered" evidence="4">
    <location>
        <begin position="515"/>
        <end position="538"/>
    </location>
</feature>
<feature type="compositionally biased region" description="Polar residues" evidence="4">
    <location>
        <begin position="277"/>
        <end position="288"/>
    </location>
</feature>
<keyword evidence="3" id="KW-0539">Nucleus</keyword>
<organism evidence="5 6">
    <name type="scientific">Linum tenue</name>
    <dbReference type="NCBI Taxonomy" id="586396"/>
    <lineage>
        <taxon>Eukaryota</taxon>
        <taxon>Viridiplantae</taxon>
        <taxon>Streptophyta</taxon>
        <taxon>Embryophyta</taxon>
        <taxon>Tracheophyta</taxon>
        <taxon>Spermatophyta</taxon>
        <taxon>Magnoliopsida</taxon>
        <taxon>eudicotyledons</taxon>
        <taxon>Gunneridae</taxon>
        <taxon>Pentapetalae</taxon>
        <taxon>rosids</taxon>
        <taxon>fabids</taxon>
        <taxon>Malpighiales</taxon>
        <taxon>Linaceae</taxon>
        <taxon>Linum</taxon>
    </lineage>
</organism>
<dbReference type="Proteomes" id="UP001154282">
    <property type="component" value="Unassembled WGS sequence"/>
</dbReference>
<comment type="similarity">
    <text evidence="2">Belongs to the THOC5 family.</text>
</comment>
<dbReference type="GO" id="GO:0003729">
    <property type="term" value="F:mRNA binding"/>
    <property type="evidence" value="ECO:0007669"/>
    <property type="project" value="TreeGrafter"/>
</dbReference>
<dbReference type="EMBL" id="CAMGYJ010000011">
    <property type="protein sequence ID" value="CAI0558278.1"/>
    <property type="molecule type" value="Genomic_DNA"/>
</dbReference>
<dbReference type="InterPro" id="IPR019163">
    <property type="entry name" value="THO_Thoc5"/>
</dbReference>
<proteinExistence type="inferred from homology"/>
<reference evidence="5" key="1">
    <citation type="submission" date="2022-08" db="EMBL/GenBank/DDBJ databases">
        <authorList>
            <person name="Gutierrez-Valencia J."/>
        </authorList>
    </citation>
    <scope>NUCLEOTIDE SEQUENCE</scope>
</reference>
<dbReference type="PANTHER" id="PTHR13375:SF3">
    <property type="entry name" value="THO COMPLEX SUBUNIT 5 HOMOLOG"/>
    <property type="match status" value="1"/>
</dbReference>
<protein>
    <recommendedName>
        <fullName evidence="7">THO complex subunit 5</fullName>
    </recommendedName>
</protein>
<evidence type="ECO:0008006" key="7">
    <source>
        <dbReference type="Google" id="ProtNLM"/>
    </source>
</evidence>
<dbReference type="GO" id="GO:0006406">
    <property type="term" value="P:mRNA export from nucleus"/>
    <property type="evidence" value="ECO:0007669"/>
    <property type="project" value="TreeGrafter"/>
</dbReference>
<evidence type="ECO:0000313" key="6">
    <source>
        <dbReference type="Proteomes" id="UP001154282"/>
    </source>
</evidence>
<evidence type="ECO:0000256" key="1">
    <source>
        <dbReference type="ARBA" id="ARBA00004123"/>
    </source>
</evidence>
<evidence type="ECO:0000256" key="3">
    <source>
        <dbReference type="ARBA" id="ARBA00023242"/>
    </source>
</evidence>
<accession>A0AAV0RKX6</accession>
<dbReference type="PANTHER" id="PTHR13375">
    <property type="entry name" value="FMS INTERACTING PROTEIN"/>
    <property type="match status" value="1"/>
</dbReference>